<keyword evidence="3" id="KW-0862">Zinc</keyword>
<dbReference type="SMART" id="SM00154">
    <property type="entry name" value="ZnF_AN1"/>
    <property type="match status" value="1"/>
</dbReference>
<dbReference type="InterPro" id="IPR035896">
    <property type="entry name" value="AN1-like_Znf"/>
</dbReference>
<dbReference type="SUPFAM" id="SSF118310">
    <property type="entry name" value="AN1-like Zinc finger"/>
    <property type="match status" value="1"/>
</dbReference>
<dbReference type="InterPro" id="IPR000058">
    <property type="entry name" value="Znf_AN1"/>
</dbReference>
<gene>
    <name evidence="6" type="ORF">DLD82_16595</name>
</gene>
<dbReference type="RefSeq" id="WP_109942251.1">
    <property type="nucleotide sequence ID" value="NZ_CP176366.1"/>
</dbReference>
<evidence type="ECO:0000313" key="7">
    <source>
        <dbReference type="Proteomes" id="UP000245934"/>
    </source>
</evidence>
<dbReference type="AlphaFoldDB" id="A0A2V2MXD9"/>
<keyword evidence="1" id="KW-0479">Metal-binding</keyword>
<keyword evidence="2" id="KW-0863">Zinc-finger</keyword>
<dbReference type="GO" id="GO:0008270">
    <property type="term" value="F:zinc ion binding"/>
    <property type="evidence" value="ECO:0007669"/>
    <property type="project" value="UniProtKB-KW"/>
</dbReference>
<evidence type="ECO:0000256" key="3">
    <source>
        <dbReference type="ARBA" id="ARBA00022833"/>
    </source>
</evidence>
<comment type="caution">
    <text evidence="6">The sequence shown here is derived from an EMBL/GenBank/DDBJ whole genome shotgun (WGS) entry which is preliminary data.</text>
</comment>
<protein>
    <recommendedName>
        <fullName evidence="5">AN1-type domain-containing protein</fullName>
    </recommendedName>
</protein>
<feature type="transmembrane region" description="Helical" evidence="4">
    <location>
        <begin position="73"/>
        <end position="91"/>
    </location>
</feature>
<sequence>MNCEICGEEISGGSAFTCNYCGGVFCPKHRLPFNHNCKNIAEWKKAGAPGKKTTRYQKKAAVPGITVRRKKELIIGGAIVICLLVLIGIYLF</sequence>
<dbReference type="Gene3D" id="4.10.1110.10">
    <property type="entry name" value="AN1-like Zinc finger"/>
    <property type="match status" value="1"/>
</dbReference>
<feature type="domain" description="AN1-type" evidence="5">
    <location>
        <begin position="3"/>
        <end position="42"/>
    </location>
</feature>
<accession>A0A2V2MXD9</accession>
<dbReference type="OrthoDB" id="117282at2157"/>
<keyword evidence="7" id="KW-1185">Reference proteome</keyword>
<dbReference type="GeneID" id="97610465"/>
<evidence type="ECO:0000256" key="1">
    <source>
        <dbReference type="ARBA" id="ARBA00022723"/>
    </source>
</evidence>
<evidence type="ECO:0000259" key="5">
    <source>
        <dbReference type="SMART" id="SM00154"/>
    </source>
</evidence>
<name>A0A2V2MXD9_9EURY</name>
<dbReference type="EMBL" id="QGMZ01000049">
    <property type="protein sequence ID" value="PWR70066.1"/>
    <property type="molecule type" value="Genomic_DNA"/>
</dbReference>
<evidence type="ECO:0000256" key="2">
    <source>
        <dbReference type="ARBA" id="ARBA00022771"/>
    </source>
</evidence>
<organism evidence="6 7">
    <name type="scientific">Methanospirillum stamsii</name>
    <dbReference type="NCBI Taxonomy" id="1277351"/>
    <lineage>
        <taxon>Archaea</taxon>
        <taxon>Methanobacteriati</taxon>
        <taxon>Methanobacteriota</taxon>
        <taxon>Stenosarchaea group</taxon>
        <taxon>Methanomicrobia</taxon>
        <taxon>Methanomicrobiales</taxon>
        <taxon>Methanospirillaceae</taxon>
        <taxon>Methanospirillum</taxon>
    </lineage>
</organism>
<keyword evidence="4" id="KW-0812">Transmembrane</keyword>
<dbReference type="Pfam" id="PF01428">
    <property type="entry name" value="zf-AN1"/>
    <property type="match status" value="1"/>
</dbReference>
<dbReference type="Proteomes" id="UP000245934">
    <property type="component" value="Unassembled WGS sequence"/>
</dbReference>
<keyword evidence="4" id="KW-1133">Transmembrane helix</keyword>
<evidence type="ECO:0000256" key="4">
    <source>
        <dbReference type="SAM" id="Phobius"/>
    </source>
</evidence>
<evidence type="ECO:0000313" key="6">
    <source>
        <dbReference type="EMBL" id="PWR70066.1"/>
    </source>
</evidence>
<keyword evidence="4" id="KW-0472">Membrane</keyword>
<proteinExistence type="predicted"/>
<reference evidence="6 7" key="1">
    <citation type="submission" date="2018-05" db="EMBL/GenBank/DDBJ databases">
        <title>Draft genome of Methanospirillum stamsii Pt1.</title>
        <authorList>
            <person name="Dueholm M.S."/>
            <person name="Nielsen P.H."/>
            <person name="Bakmann L.F."/>
            <person name="Otzen D.E."/>
        </authorList>
    </citation>
    <scope>NUCLEOTIDE SEQUENCE [LARGE SCALE GENOMIC DNA]</scope>
    <source>
        <strain evidence="6 7">Pt1</strain>
    </source>
</reference>